<dbReference type="InterPro" id="IPR023214">
    <property type="entry name" value="HAD_sf"/>
</dbReference>
<comment type="caution">
    <text evidence="4">The sequence shown here is derived from an EMBL/GenBank/DDBJ whole genome shotgun (WGS) entry which is preliminary data.</text>
</comment>
<dbReference type="GO" id="GO:0016787">
    <property type="term" value="F:hydrolase activity"/>
    <property type="evidence" value="ECO:0007669"/>
    <property type="project" value="UniProtKB-KW"/>
</dbReference>
<sequence>MQFHRRWYLPKVISFDLDDTLYDNVPVMQRTEEVAHSYIAEQYPQTAEWDMHHWRRFREEVSRTDETLASDMTKLRLKTLELGLKKFGVNNSAHAANTIMDVFLSERSNFEVPQDSISLLEALSQRYKLIALSNGNVNADKIGLAKYFAQVIQPGDGIRGKPLPDMFAAAQRELPHVQPYEFLHVGDHPYSDVLGAQRHGWQSAWLTSGLGTSEHLSVLPTVTLHNLSQLQQLLLD</sequence>
<dbReference type="RefSeq" id="WP_126783173.1">
    <property type="nucleotide sequence ID" value="NZ_PIQC01000010.1"/>
</dbReference>
<accession>A0A432YSY5</accession>
<dbReference type="Pfam" id="PF00702">
    <property type="entry name" value="Hydrolase"/>
    <property type="match status" value="1"/>
</dbReference>
<dbReference type="GO" id="GO:0009231">
    <property type="term" value="P:riboflavin biosynthetic process"/>
    <property type="evidence" value="ECO:0007669"/>
    <property type="project" value="TreeGrafter"/>
</dbReference>
<dbReference type="PANTHER" id="PTHR46470:SF4">
    <property type="entry name" value="5-AMINO-6-(5-PHOSPHO-D-RIBITYLAMINO)URACIL PHOSPHATASE YIGB"/>
    <property type="match status" value="1"/>
</dbReference>
<dbReference type="InterPro" id="IPR006439">
    <property type="entry name" value="HAD-SF_hydro_IA"/>
</dbReference>
<name>A0A432YSY5_9GAMM</name>
<dbReference type="SFLD" id="SFLDS00003">
    <property type="entry name" value="Haloacid_Dehalogenase"/>
    <property type="match status" value="1"/>
</dbReference>
<evidence type="ECO:0000256" key="1">
    <source>
        <dbReference type="ARBA" id="ARBA00001946"/>
    </source>
</evidence>
<dbReference type="InterPro" id="IPR051400">
    <property type="entry name" value="HAD-like_hydrolase"/>
</dbReference>
<dbReference type="Proteomes" id="UP000288058">
    <property type="component" value="Unassembled WGS sequence"/>
</dbReference>
<dbReference type="PANTHER" id="PTHR46470">
    <property type="entry name" value="N-ACYLNEURAMINATE-9-PHOSPHATASE"/>
    <property type="match status" value="1"/>
</dbReference>
<evidence type="ECO:0000256" key="2">
    <source>
        <dbReference type="ARBA" id="ARBA00022801"/>
    </source>
</evidence>
<dbReference type="SUPFAM" id="SSF56784">
    <property type="entry name" value="HAD-like"/>
    <property type="match status" value="1"/>
</dbReference>
<keyword evidence="5" id="KW-1185">Reference proteome</keyword>
<dbReference type="OrthoDB" id="367448at2"/>
<evidence type="ECO:0000313" key="4">
    <source>
        <dbReference type="EMBL" id="RUO64758.1"/>
    </source>
</evidence>
<dbReference type="AlphaFoldDB" id="A0A432YSY5"/>
<organism evidence="4 5">
    <name type="scientific">Idiomarina ramblicola</name>
    <dbReference type="NCBI Taxonomy" id="263724"/>
    <lineage>
        <taxon>Bacteria</taxon>
        <taxon>Pseudomonadati</taxon>
        <taxon>Pseudomonadota</taxon>
        <taxon>Gammaproteobacteria</taxon>
        <taxon>Alteromonadales</taxon>
        <taxon>Idiomarinaceae</taxon>
        <taxon>Idiomarina</taxon>
    </lineage>
</organism>
<dbReference type="NCBIfam" id="TIGR01549">
    <property type="entry name" value="HAD-SF-IA-v1"/>
    <property type="match status" value="1"/>
</dbReference>
<dbReference type="InterPro" id="IPR036412">
    <property type="entry name" value="HAD-like_sf"/>
</dbReference>
<keyword evidence="3" id="KW-0460">Magnesium</keyword>
<reference evidence="5" key="1">
    <citation type="journal article" date="2018" name="Front. Microbiol.">
        <title>Genome-Based Analysis Reveals the Taxonomy and Diversity of the Family Idiomarinaceae.</title>
        <authorList>
            <person name="Liu Y."/>
            <person name="Lai Q."/>
            <person name="Shao Z."/>
        </authorList>
    </citation>
    <scope>NUCLEOTIDE SEQUENCE [LARGE SCALE GENOMIC DNA]</scope>
    <source>
        <strain evidence="5">R22</strain>
    </source>
</reference>
<comment type="cofactor">
    <cofactor evidence="1">
        <name>Mg(2+)</name>
        <dbReference type="ChEBI" id="CHEBI:18420"/>
    </cofactor>
</comment>
<gene>
    <name evidence="4" type="ORF">CWI78_12725</name>
</gene>
<dbReference type="EMBL" id="PIQC01000010">
    <property type="protein sequence ID" value="RUO64758.1"/>
    <property type="molecule type" value="Genomic_DNA"/>
</dbReference>
<dbReference type="SFLD" id="SFLDG01129">
    <property type="entry name" value="C1.5:_HAD__Beta-PGM__Phosphata"/>
    <property type="match status" value="1"/>
</dbReference>
<protein>
    <submittedName>
        <fullName evidence="4">Phosphoesterase</fullName>
    </submittedName>
</protein>
<evidence type="ECO:0000256" key="3">
    <source>
        <dbReference type="ARBA" id="ARBA00022842"/>
    </source>
</evidence>
<evidence type="ECO:0000313" key="5">
    <source>
        <dbReference type="Proteomes" id="UP000288058"/>
    </source>
</evidence>
<keyword evidence="2" id="KW-0378">Hydrolase</keyword>
<proteinExistence type="predicted"/>
<dbReference type="Gene3D" id="1.20.120.1600">
    <property type="match status" value="1"/>
</dbReference>
<dbReference type="Gene3D" id="3.40.50.1000">
    <property type="entry name" value="HAD superfamily/HAD-like"/>
    <property type="match status" value="1"/>
</dbReference>